<dbReference type="STRING" id="1678840.ATC1_13832"/>
<sequence length="164" mass="18442">MNTCLLTNSVKMQNTRLVSQLETIQDDLTRLFGYVSQLSDLPLEQLETLDIEDQVDEIHSSLRRFEARCMANRVMTNEDEFAQMASDVTEIPSPKSTGDWNTVRREAKRANKLANQLTDSIGKIRMGLGENQDAGVIPEDILRIKQSFGNPVNDFGSDDLLVHG</sequence>
<dbReference type="RefSeq" id="WP_062280873.1">
    <property type="nucleotide sequence ID" value="NZ_DF968181.1"/>
</dbReference>
<dbReference type="AlphaFoldDB" id="A0A0S7BSJ7"/>
<protein>
    <submittedName>
        <fullName evidence="1">Uncharacterized protein</fullName>
    </submittedName>
</protein>
<organism evidence="1">
    <name type="scientific">Flexilinea flocculi</name>
    <dbReference type="NCBI Taxonomy" id="1678840"/>
    <lineage>
        <taxon>Bacteria</taxon>
        <taxon>Bacillati</taxon>
        <taxon>Chloroflexota</taxon>
        <taxon>Anaerolineae</taxon>
        <taxon>Anaerolineales</taxon>
        <taxon>Anaerolineaceae</taxon>
        <taxon>Flexilinea</taxon>
    </lineage>
</organism>
<evidence type="ECO:0000313" key="1">
    <source>
        <dbReference type="EMBL" id="GAP40850.1"/>
    </source>
</evidence>
<keyword evidence="2" id="KW-1185">Reference proteome</keyword>
<dbReference type="Proteomes" id="UP000053370">
    <property type="component" value="Unassembled WGS sequence"/>
</dbReference>
<dbReference type="EMBL" id="DF968181">
    <property type="protein sequence ID" value="GAP40850.1"/>
    <property type="molecule type" value="Genomic_DNA"/>
</dbReference>
<gene>
    <name evidence="1" type="ORF">ATC1_13832</name>
</gene>
<evidence type="ECO:0000313" key="2">
    <source>
        <dbReference type="Proteomes" id="UP000053370"/>
    </source>
</evidence>
<accession>A0A0S7BSJ7</accession>
<name>A0A0S7BSJ7_9CHLR</name>
<reference evidence="1" key="1">
    <citation type="journal article" date="2015" name="Genome Announc.">
        <title>Draft Genome Sequence of Anaerolineae Strain TC1, a Novel Isolate from a Methanogenic Wastewater Treatment System.</title>
        <authorList>
            <person name="Matsuura N."/>
            <person name="Tourlousse D.M."/>
            <person name="Sun L."/>
            <person name="Toyonaga M."/>
            <person name="Kuroda K."/>
            <person name="Ohashi A."/>
            <person name="Cruz R."/>
            <person name="Yamaguchi T."/>
            <person name="Sekiguchi Y."/>
        </authorList>
    </citation>
    <scope>NUCLEOTIDE SEQUENCE [LARGE SCALE GENOMIC DNA]</scope>
    <source>
        <strain evidence="1">TC1</strain>
    </source>
</reference>
<proteinExistence type="predicted"/>